<feature type="transmembrane region" description="Helical" evidence="1">
    <location>
        <begin position="117"/>
        <end position="137"/>
    </location>
</feature>
<evidence type="ECO:0000313" key="4">
    <source>
        <dbReference type="Proteomes" id="UP000197007"/>
    </source>
</evidence>
<dbReference type="GO" id="GO:0080120">
    <property type="term" value="P:CAAX-box protein maturation"/>
    <property type="evidence" value="ECO:0007669"/>
    <property type="project" value="UniProtKB-ARBA"/>
</dbReference>
<dbReference type="EMBL" id="CP022022">
    <property type="protein sequence ID" value="ASF44355.1"/>
    <property type="molecule type" value="Genomic_DNA"/>
</dbReference>
<keyword evidence="4" id="KW-1185">Reference proteome</keyword>
<keyword evidence="1" id="KW-1133">Transmembrane helix</keyword>
<feature type="transmembrane region" description="Helical" evidence="1">
    <location>
        <begin position="7"/>
        <end position="26"/>
    </location>
</feature>
<dbReference type="Proteomes" id="UP000197007">
    <property type="component" value="Chromosome"/>
</dbReference>
<protein>
    <submittedName>
        <fullName evidence="3">CPBP family intramembrane metalloprotease</fullName>
    </submittedName>
</protein>
<dbReference type="Pfam" id="PF02517">
    <property type="entry name" value="Rce1-like"/>
    <property type="match status" value="1"/>
</dbReference>
<dbReference type="GO" id="GO:0008237">
    <property type="term" value="F:metallopeptidase activity"/>
    <property type="evidence" value="ECO:0007669"/>
    <property type="project" value="UniProtKB-KW"/>
</dbReference>
<dbReference type="PANTHER" id="PTHR35797">
    <property type="entry name" value="PROTEASE-RELATED"/>
    <property type="match status" value="1"/>
</dbReference>
<gene>
    <name evidence="3" type="ORF">CBG49_15315</name>
</gene>
<dbReference type="InterPro" id="IPR003675">
    <property type="entry name" value="Rce1/LyrA-like_dom"/>
</dbReference>
<dbReference type="GO" id="GO:0004175">
    <property type="term" value="F:endopeptidase activity"/>
    <property type="evidence" value="ECO:0007669"/>
    <property type="project" value="UniProtKB-ARBA"/>
</dbReference>
<dbReference type="GO" id="GO:0006508">
    <property type="term" value="P:proteolysis"/>
    <property type="evidence" value="ECO:0007669"/>
    <property type="project" value="UniProtKB-KW"/>
</dbReference>
<dbReference type="AlphaFoldDB" id="A0A1Z4BSR9"/>
<name>A0A1Z4BSR9_9FLAO</name>
<keyword evidence="3" id="KW-0482">Metalloprotease</keyword>
<feature type="transmembrane region" description="Helical" evidence="1">
    <location>
        <begin position="186"/>
        <end position="209"/>
    </location>
</feature>
<evidence type="ECO:0000313" key="3">
    <source>
        <dbReference type="EMBL" id="ASF44355.1"/>
    </source>
</evidence>
<dbReference type="PANTHER" id="PTHR35797:SF1">
    <property type="entry name" value="PROTEASE"/>
    <property type="match status" value="1"/>
</dbReference>
<proteinExistence type="predicted"/>
<sequence>MKHQARTIRNLCIFIFVALSCGWVGVWVDTLTGETTGDFSDTSNGTNGMGIFIVAPLLTWLVLRAFMGDGWSDAGLCPLIKKNLCWYGVATLIYPVVIAITLLIGELLGWLDVQIRWTDYLAGFGIFVVAEFVKNFFEESSWRGYLTARLLSLHIKDVWLYLIVGVVWCSWHWPYFFYFIKPEQIFAVFPYDKVTFCIMALVCCTSWTVMYTELFRLTKSIWAGVWMHAIEDTTINSLIYDKHILIETGREILISPVSGIIPCLLYLGVGLWLRKLRMMRDELRETNDELRKLPVMRAT</sequence>
<feature type="transmembrane region" description="Helical" evidence="1">
    <location>
        <begin position="46"/>
        <end position="63"/>
    </location>
</feature>
<dbReference type="InterPro" id="IPR042150">
    <property type="entry name" value="MmRce1-like"/>
</dbReference>
<evidence type="ECO:0000259" key="2">
    <source>
        <dbReference type="Pfam" id="PF02517"/>
    </source>
</evidence>
<keyword evidence="3" id="KW-0645">Protease</keyword>
<feature type="domain" description="CAAX prenyl protease 2/Lysostaphin resistance protein A-like" evidence="2">
    <location>
        <begin position="126"/>
        <end position="232"/>
    </location>
</feature>
<reference evidence="4" key="1">
    <citation type="submission" date="2017-06" db="EMBL/GenBank/DDBJ databases">
        <title>Complete genome sequence of Capnocytophaga sp. KCOM 1579 (=ChDC OS43) isolated from a human refractory periapical abscess lesion.</title>
        <authorList>
            <person name="Kook J.-K."/>
            <person name="Park S.-N."/>
            <person name="Lim Y.K."/>
            <person name="Roh H."/>
        </authorList>
    </citation>
    <scope>NUCLEOTIDE SEQUENCE [LARGE SCALE GENOMIC DNA]</scope>
    <source>
        <strain evidence="4">ChDC OS43</strain>
    </source>
</reference>
<evidence type="ECO:0000256" key="1">
    <source>
        <dbReference type="SAM" id="Phobius"/>
    </source>
</evidence>
<feature type="transmembrane region" description="Helical" evidence="1">
    <location>
        <begin position="252"/>
        <end position="273"/>
    </location>
</feature>
<accession>A0A1Z4BSR9</accession>
<dbReference type="KEGG" id="capn:CBG49_15315"/>
<feature type="transmembrane region" description="Helical" evidence="1">
    <location>
        <begin position="84"/>
        <end position="105"/>
    </location>
</feature>
<keyword evidence="1" id="KW-0812">Transmembrane</keyword>
<keyword evidence="3" id="KW-0378">Hydrolase</keyword>
<organism evidence="3 4">
    <name type="scientific">Capnocytophaga endodontalis</name>
    <dbReference type="NCBI Taxonomy" id="2708117"/>
    <lineage>
        <taxon>Bacteria</taxon>
        <taxon>Pseudomonadati</taxon>
        <taxon>Bacteroidota</taxon>
        <taxon>Flavobacteriia</taxon>
        <taxon>Flavobacteriales</taxon>
        <taxon>Flavobacteriaceae</taxon>
        <taxon>Capnocytophaga</taxon>
    </lineage>
</organism>
<dbReference type="RefSeq" id="WP_088595153.1">
    <property type="nucleotide sequence ID" value="NZ_CP022022.1"/>
</dbReference>
<keyword evidence="1" id="KW-0472">Membrane</keyword>
<feature type="transmembrane region" description="Helical" evidence="1">
    <location>
        <begin position="158"/>
        <end position="180"/>
    </location>
</feature>
<dbReference type="PROSITE" id="PS51257">
    <property type="entry name" value="PROKAR_LIPOPROTEIN"/>
    <property type="match status" value="1"/>
</dbReference>